<dbReference type="EMBL" id="FMYH01000006">
    <property type="protein sequence ID" value="SDD25414.1"/>
    <property type="molecule type" value="Genomic_DNA"/>
</dbReference>
<name>A0A1G6T994_9MICO</name>
<dbReference type="RefSeq" id="WP_093184648.1">
    <property type="nucleotide sequence ID" value="NZ_FMYH01000006.1"/>
</dbReference>
<evidence type="ECO:0000313" key="4">
    <source>
        <dbReference type="EMBL" id="SDD25414.1"/>
    </source>
</evidence>
<accession>A0A1G6T994</accession>
<evidence type="ECO:0000313" key="5">
    <source>
        <dbReference type="Proteomes" id="UP000199039"/>
    </source>
</evidence>
<dbReference type="InterPro" id="IPR011611">
    <property type="entry name" value="PfkB_dom"/>
</dbReference>
<dbReference type="PROSITE" id="PS00584">
    <property type="entry name" value="PFKB_KINASES_2"/>
    <property type="match status" value="1"/>
</dbReference>
<keyword evidence="1" id="KW-0808">Transferase</keyword>
<dbReference type="Gene3D" id="3.40.1190.20">
    <property type="match status" value="1"/>
</dbReference>
<dbReference type="PANTHER" id="PTHR42774">
    <property type="entry name" value="PHOSPHOTRANSFERASE SYSTEM TRANSPORT PROTEIN"/>
    <property type="match status" value="1"/>
</dbReference>
<keyword evidence="5" id="KW-1185">Reference proteome</keyword>
<gene>
    <name evidence="4" type="ORF">SAMN05216410_3052</name>
</gene>
<reference evidence="4 5" key="1">
    <citation type="submission" date="2016-09" db="EMBL/GenBank/DDBJ databases">
        <authorList>
            <person name="Capua I."/>
            <person name="De Benedictis P."/>
            <person name="Joannis T."/>
            <person name="Lombin L.H."/>
            <person name="Cattoli G."/>
        </authorList>
    </citation>
    <scope>NUCLEOTIDE SEQUENCE [LARGE SCALE GENOMIC DNA]</scope>
    <source>
        <strain evidence="4 5">ISLP-3</strain>
    </source>
</reference>
<dbReference type="STRING" id="1814289.SAMN05216410_3052"/>
<proteinExistence type="predicted"/>
<evidence type="ECO:0000256" key="1">
    <source>
        <dbReference type="ARBA" id="ARBA00022679"/>
    </source>
</evidence>
<dbReference type="AlphaFoldDB" id="A0A1G6T994"/>
<dbReference type="PANTHER" id="PTHR42774:SF3">
    <property type="entry name" value="KETOHEXOKINASE"/>
    <property type="match status" value="1"/>
</dbReference>
<organism evidence="4 5">
    <name type="scientific">Sanguibacter gelidistatuariae</name>
    <dbReference type="NCBI Taxonomy" id="1814289"/>
    <lineage>
        <taxon>Bacteria</taxon>
        <taxon>Bacillati</taxon>
        <taxon>Actinomycetota</taxon>
        <taxon>Actinomycetes</taxon>
        <taxon>Micrococcales</taxon>
        <taxon>Sanguibacteraceae</taxon>
        <taxon>Sanguibacter</taxon>
    </lineage>
</organism>
<feature type="domain" description="Carbohydrate kinase PfkB" evidence="3">
    <location>
        <begin position="13"/>
        <end position="301"/>
    </location>
</feature>
<sequence>MTGIASRLAPVGVFVGLTTLDVIHRSRCAPGPDEKMTAERQDLAAGGPAANAAVVFAALGGRPRLVTALGDGPAAAIARADLEAHGVEVVDLAQETAMDLGVSAIRVDALTGSRSVLSMDAAAHDLAAPEDIGRLFDGCEVALFDGHHPRVASPLAEAARAQGIPVVIDAGRWKPVMAELIPAATTVIASADFRLVDGQRPGRHLMNGAADDGSRVRSGSSARWAVTHGAGSVDWWTADAAGEAAGEVDVPIVEAVDTLGAGDAFHGAFAYASVRGPTSFAAQLRYAAGVASLRCSVVGPREWLALLGSRRGA</sequence>
<dbReference type="SUPFAM" id="SSF53613">
    <property type="entry name" value="Ribokinase-like"/>
    <property type="match status" value="1"/>
</dbReference>
<protein>
    <submittedName>
        <fullName evidence="4">Sugar or nucleoside kinase, ribokinase family</fullName>
    </submittedName>
</protein>
<dbReference type="OrthoDB" id="9795789at2"/>
<evidence type="ECO:0000256" key="2">
    <source>
        <dbReference type="ARBA" id="ARBA00022777"/>
    </source>
</evidence>
<dbReference type="InterPro" id="IPR029056">
    <property type="entry name" value="Ribokinase-like"/>
</dbReference>
<dbReference type="InterPro" id="IPR052562">
    <property type="entry name" value="Ketohexokinase-related"/>
</dbReference>
<dbReference type="GO" id="GO:0016301">
    <property type="term" value="F:kinase activity"/>
    <property type="evidence" value="ECO:0007669"/>
    <property type="project" value="UniProtKB-KW"/>
</dbReference>
<dbReference type="Pfam" id="PF00294">
    <property type="entry name" value="PfkB"/>
    <property type="match status" value="1"/>
</dbReference>
<dbReference type="Proteomes" id="UP000199039">
    <property type="component" value="Unassembled WGS sequence"/>
</dbReference>
<dbReference type="InterPro" id="IPR002173">
    <property type="entry name" value="Carboh/pur_kinase_PfkB_CS"/>
</dbReference>
<evidence type="ECO:0000259" key="3">
    <source>
        <dbReference type="Pfam" id="PF00294"/>
    </source>
</evidence>
<keyword evidence="2 4" id="KW-0418">Kinase</keyword>